<reference evidence="14" key="1">
    <citation type="submission" date="2017-02" db="UniProtKB">
        <authorList>
            <consortium name="WormBaseParasite"/>
        </authorList>
    </citation>
    <scope>IDENTIFICATION</scope>
</reference>
<feature type="domain" description="G-protein coupled receptors family 1 profile" evidence="10">
    <location>
        <begin position="139"/>
        <end position="220"/>
    </location>
</feature>
<proteinExistence type="predicted"/>
<keyword evidence="8" id="KW-0807">Transducer</keyword>
<evidence type="ECO:0000256" key="8">
    <source>
        <dbReference type="ARBA" id="ARBA00023224"/>
    </source>
</evidence>
<evidence type="ECO:0000259" key="10">
    <source>
        <dbReference type="PROSITE" id="PS50262"/>
    </source>
</evidence>
<reference evidence="11 13" key="2">
    <citation type="submission" date="2018-11" db="EMBL/GenBank/DDBJ databases">
        <authorList>
            <consortium name="Pathogen Informatics"/>
        </authorList>
    </citation>
    <scope>NUCLEOTIDE SEQUENCE [LARGE SCALE GENOMIC DNA]</scope>
</reference>
<dbReference type="STRING" id="318479.A0A0N4UA49"/>
<evidence type="ECO:0000256" key="4">
    <source>
        <dbReference type="ARBA" id="ARBA00022989"/>
    </source>
</evidence>
<dbReference type="Proteomes" id="UP000274756">
    <property type="component" value="Unassembled WGS sequence"/>
</dbReference>
<dbReference type="WBParaSite" id="DME_0000400301-mRNA-1">
    <property type="protein sequence ID" value="DME_0000400301-mRNA-1"/>
    <property type="gene ID" value="DME_0000400301"/>
</dbReference>
<dbReference type="GO" id="GO:0045202">
    <property type="term" value="C:synapse"/>
    <property type="evidence" value="ECO:0007669"/>
    <property type="project" value="TreeGrafter"/>
</dbReference>
<dbReference type="OrthoDB" id="10071887at2759"/>
<dbReference type="GO" id="GO:0004993">
    <property type="term" value="F:G protein-coupled serotonin receptor activity"/>
    <property type="evidence" value="ECO:0007669"/>
    <property type="project" value="TreeGrafter"/>
</dbReference>
<keyword evidence="6 9" id="KW-0472">Membrane</keyword>
<evidence type="ECO:0000256" key="2">
    <source>
        <dbReference type="ARBA" id="ARBA00022475"/>
    </source>
</evidence>
<keyword evidence="13" id="KW-1185">Reference proteome</keyword>
<dbReference type="AlphaFoldDB" id="A0A0N4UA49"/>
<dbReference type="SUPFAM" id="SSF81321">
    <property type="entry name" value="Family A G protein-coupled receptor-like"/>
    <property type="match status" value="1"/>
</dbReference>
<dbReference type="PRINTS" id="PR00237">
    <property type="entry name" value="GPCRRHODOPSN"/>
</dbReference>
<dbReference type="GO" id="GO:0007197">
    <property type="term" value="P:adenylate cyclase-inhibiting G protein-coupled acetylcholine receptor signaling pathway"/>
    <property type="evidence" value="ECO:0007669"/>
    <property type="project" value="TreeGrafter"/>
</dbReference>
<dbReference type="GO" id="GO:0030425">
    <property type="term" value="C:dendrite"/>
    <property type="evidence" value="ECO:0007669"/>
    <property type="project" value="TreeGrafter"/>
</dbReference>
<protein>
    <submittedName>
        <fullName evidence="14">G_PROTEIN_RECEP_F1_2 domain-containing protein</fullName>
    </submittedName>
</protein>
<keyword evidence="4 9" id="KW-1133">Transmembrane helix</keyword>
<gene>
    <name evidence="11" type="ORF">DME_LOCUS367</name>
</gene>
<keyword evidence="3 9" id="KW-0812">Transmembrane</keyword>
<comment type="subcellular location">
    <subcellularLocation>
        <location evidence="1">Cell membrane</location>
        <topology evidence="1">Multi-pass membrane protein</topology>
    </subcellularLocation>
</comment>
<sequence>METRIEAENFLNKQYSRIMRQIKNFKIFYRPEVSSAFERESTAPCVSPEVSDPDVPEQILFQFHRKNIPFIDTDSLTSLMVRDGISDGSRIEVIIAPKEEITSSEEIRVPLLAAAKVTKRKRSSNLGVRKLLSAVRTGSIHRGRRRRTSIKSRSENRARKALRTITFILGTFTILWTPFYILATIIGFCNSCKESKIFSLSYSISYYLCYMNSPINPFCYAMANQQFKRTLTRIFKGNFKRT</sequence>
<dbReference type="GO" id="GO:0007187">
    <property type="term" value="P:G protein-coupled receptor signaling pathway, coupled to cyclic nucleotide second messenger"/>
    <property type="evidence" value="ECO:0007669"/>
    <property type="project" value="TreeGrafter"/>
</dbReference>
<accession>A0A0N4UA49</accession>
<evidence type="ECO:0000313" key="11">
    <source>
        <dbReference type="EMBL" id="VDN50394.1"/>
    </source>
</evidence>
<dbReference type="Pfam" id="PF00001">
    <property type="entry name" value="7tm_1"/>
    <property type="match status" value="1"/>
</dbReference>
<feature type="transmembrane region" description="Helical" evidence="9">
    <location>
        <begin position="161"/>
        <end position="188"/>
    </location>
</feature>
<dbReference type="GO" id="GO:0016907">
    <property type="term" value="F:G protein-coupled acetylcholine receptor activity"/>
    <property type="evidence" value="ECO:0007669"/>
    <property type="project" value="TreeGrafter"/>
</dbReference>
<dbReference type="InterPro" id="IPR017452">
    <property type="entry name" value="GPCR_Rhodpsn_7TM"/>
</dbReference>
<evidence type="ECO:0000256" key="9">
    <source>
        <dbReference type="SAM" id="Phobius"/>
    </source>
</evidence>
<dbReference type="GO" id="GO:0005886">
    <property type="term" value="C:plasma membrane"/>
    <property type="evidence" value="ECO:0007669"/>
    <property type="project" value="UniProtKB-SubCell"/>
</dbReference>
<keyword evidence="5" id="KW-0297">G-protein coupled receptor</keyword>
<evidence type="ECO:0000313" key="14">
    <source>
        <dbReference type="WBParaSite" id="DME_0000400301-mRNA-1"/>
    </source>
</evidence>
<organism evidence="12 14">
    <name type="scientific">Dracunculus medinensis</name>
    <name type="common">Guinea worm</name>
    <dbReference type="NCBI Taxonomy" id="318479"/>
    <lineage>
        <taxon>Eukaryota</taxon>
        <taxon>Metazoa</taxon>
        <taxon>Ecdysozoa</taxon>
        <taxon>Nematoda</taxon>
        <taxon>Chromadorea</taxon>
        <taxon>Rhabditida</taxon>
        <taxon>Spirurina</taxon>
        <taxon>Dracunculoidea</taxon>
        <taxon>Dracunculidae</taxon>
        <taxon>Dracunculus</taxon>
    </lineage>
</organism>
<name>A0A0N4UA49_DRAME</name>
<dbReference type="PANTHER" id="PTHR24247:SF191">
    <property type="entry name" value="MUSCARINIC ACETYLCHOLINE RECEPTOR, B-TYPE, ISOFORM A"/>
    <property type="match status" value="1"/>
</dbReference>
<evidence type="ECO:0000313" key="12">
    <source>
        <dbReference type="Proteomes" id="UP000038040"/>
    </source>
</evidence>
<evidence type="ECO:0000313" key="13">
    <source>
        <dbReference type="Proteomes" id="UP000274756"/>
    </source>
</evidence>
<evidence type="ECO:0000256" key="5">
    <source>
        <dbReference type="ARBA" id="ARBA00023040"/>
    </source>
</evidence>
<evidence type="ECO:0000256" key="6">
    <source>
        <dbReference type="ARBA" id="ARBA00023136"/>
    </source>
</evidence>
<dbReference type="PANTHER" id="PTHR24247">
    <property type="entry name" value="5-HYDROXYTRYPTAMINE RECEPTOR"/>
    <property type="match status" value="1"/>
</dbReference>
<dbReference type="Gene3D" id="1.20.1070.10">
    <property type="entry name" value="Rhodopsin 7-helix transmembrane proteins"/>
    <property type="match status" value="1"/>
</dbReference>
<keyword evidence="2" id="KW-1003">Cell membrane</keyword>
<dbReference type="PROSITE" id="PS50262">
    <property type="entry name" value="G_PROTEIN_RECEP_F1_2"/>
    <property type="match status" value="1"/>
</dbReference>
<dbReference type="InterPro" id="IPR000276">
    <property type="entry name" value="GPCR_Rhodpsn"/>
</dbReference>
<evidence type="ECO:0000256" key="3">
    <source>
        <dbReference type="ARBA" id="ARBA00022692"/>
    </source>
</evidence>
<evidence type="ECO:0000256" key="7">
    <source>
        <dbReference type="ARBA" id="ARBA00023170"/>
    </source>
</evidence>
<evidence type="ECO:0000256" key="1">
    <source>
        <dbReference type="ARBA" id="ARBA00004651"/>
    </source>
</evidence>
<keyword evidence="7" id="KW-0675">Receptor</keyword>
<dbReference type="EMBL" id="UYYG01000003">
    <property type="protein sequence ID" value="VDN50394.1"/>
    <property type="molecule type" value="Genomic_DNA"/>
</dbReference>
<dbReference type="Proteomes" id="UP000038040">
    <property type="component" value="Unplaced"/>
</dbReference>